<protein>
    <submittedName>
        <fullName evidence="1">Protein of unassigned function</fullName>
    </submittedName>
</protein>
<reference evidence="1" key="1">
    <citation type="journal article" date="2014" name="PLoS ONE">
        <title>Genome Information of Methylobacterium oryzae, a Plant-Probiotic Methylotroph in the Phyllosphere.</title>
        <authorList>
            <person name="Kwak M.J."/>
            <person name="Jeong H."/>
            <person name="Madhaiyan M."/>
            <person name="Lee Y."/>
            <person name="Sa T.M."/>
            <person name="Oh T.K."/>
            <person name="Kim J.F."/>
        </authorList>
    </citation>
    <scope>NUCLEOTIDE SEQUENCE</scope>
    <source>
        <strain evidence="1">CBMB20</strain>
        <plasmid evidence="1">pMOC1</plasmid>
    </source>
</reference>
<organism evidence="1">
    <name type="scientific">Methylobacterium oryzae CBMB20</name>
    <dbReference type="NCBI Taxonomy" id="693986"/>
    <lineage>
        <taxon>Bacteria</taxon>
        <taxon>Pseudomonadati</taxon>
        <taxon>Pseudomonadota</taxon>
        <taxon>Alphaproteobacteria</taxon>
        <taxon>Hyphomicrobiales</taxon>
        <taxon>Methylobacteriaceae</taxon>
        <taxon>Methylobacterium</taxon>
    </lineage>
</organism>
<name>A0A088B3A6_9HYPH</name>
<sequence length="167" mass="19267">MDDFCMLRAKIENKNDFVRQVIAIEKAPKFSDPDLMIKYIYKQVDKNAFNVDDDDLDLVFSKSLAELIRKARVNARKEETDVLDTPWFFSQEGKPVNVKISTTSTGSSTAISRVQFTNSDDSEDKLNRHNFELVKIDGQWKISDAKLPLMSNEKLDSYMEFLVKKSK</sequence>
<gene>
    <name evidence="1" type="ORF">MOC_1p0136</name>
</gene>
<geneLocation type="plasmid" evidence="1">
    <name>pMOC1</name>
</geneLocation>
<dbReference type="EMBL" id="JX627580">
    <property type="protein sequence ID" value="AGO88374.1"/>
    <property type="molecule type" value="Genomic_DNA"/>
</dbReference>
<evidence type="ECO:0000313" key="1">
    <source>
        <dbReference type="EMBL" id="AGO88374.1"/>
    </source>
</evidence>
<keyword evidence="1" id="KW-0614">Plasmid</keyword>
<accession>A0A088B3A6</accession>
<dbReference type="AlphaFoldDB" id="A0A088B3A6"/>
<proteinExistence type="predicted"/>